<keyword evidence="3" id="KW-1185">Reference proteome</keyword>
<reference evidence="2 3" key="1">
    <citation type="submission" date="2023-08" db="EMBL/GenBank/DDBJ databases">
        <title>Annotated Genome Sequence of Vanrija albida AlHP1.</title>
        <authorList>
            <person name="Herzog R."/>
        </authorList>
    </citation>
    <scope>NUCLEOTIDE SEQUENCE [LARGE SCALE GENOMIC DNA]</scope>
    <source>
        <strain evidence="2 3">AlHP1</strain>
    </source>
</reference>
<feature type="compositionally biased region" description="Low complexity" evidence="1">
    <location>
        <begin position="102"/>
        <end position="120"/>
    </location>
</feature>
<sequence length="268" mass="28649">MPALNTPLAPPIPIPPEPQTYRPPPTRTRTQPPPPPPPPRTMPPSSHPFLTDQTPYLDRRFSSASARSTSSAGSYRTHRSSSGSSAGGSGSALAHDPCWPFSRASASGPSSRSGSSSNNPPALQPSAPIYPASSRASQPVSRTQAYSHLSVASTRSAPSASPRSAALHINPSGSSTTSNSPDASPTTPVHATIDRSCLVWMREAEQHEYLFGSVASRDTSPREAHRKLSLLHPDELAESVEELRVDDDGAERACRINLKCRNRFGQRF</sequence>
<feature type="compositionally biased region" description="Pro residues" evidence="1">
    <location>
        <begin position="8"/>
        <end position="46"/>
    </location>
</feature>
<dbReference type="RefSeq" id="XP_069208429.1">
    <property type="nucleotide sequence ID" value="XM_069353787.1"/>
</dbReference>
<feature type="compositionally biased region" description="Polar residues" evidence="1">
    <location>
        <begin position="134"/>
        <end position="151"/>
    </location>
</feature>
<organism evidence="2 3">
    <name type="scientific">Vanrija albida</name>
    <dbReference type="NCBI Taxonomy" id="181172"/>
    <lineage>
        <taxon>Eukaryota</taxon>
        <taxon>Fungi</taxon>
        <taxon>Dikarya</taxon>
        <taxon>Basidiomycota</taxon>
        <taxon>Agaricomycotina</taxon>
        <taxon>Tremellomycetes</taxon>
        <taxon>Trichosporonales</taxon>
        <taxon>Trichosporonaceae</taxon>
        <taxon>Vanrija</taxon>
    </lineage>
</organism>
<gene>
    <name evidence="2" type="ORF">Q8F55_005297</name>
</gene>
<evidence type="ECO:0000313" key="2">
    <source>
        <dbReference type="EMBL" id="KAL1408485.1"/>
    </source>
</evidence>
<evidence type="ECO:0000256" key="1">
    <source>
        <dbReference type="SAM" id="MobiDB-lite"/>
    </source>
</evidence>
<dbReference type="GeneID" id="95986340"/>
<protein>
    <submittedName>
        <fullName evidence="2">Uncharacterized protein</fullName>
    </submittedName>
</protein>
<comment type="caution">
    <text evidence="2">The sequence shown here is derived from an EMBL/GenBank/DDBJ whole genome shotgun (WGS) entry which is preliminary data.</text>
</comment>
<name>A0ABR3Q1G0_9TREE</name>
<dbReference type="Proteomes" id="UP001565368">
    <property type="component" value="Unassembled WGS sequence"/>
</dbReference>
<dbReference type="EMBL" id="JBBXJM010000004">
    <property type="protein sequence ID" value="KAL1408485.1"/>
    <property type="molecule type" value="Genomic_DNA"/>
</dbReference>
<accession>A0ABR3Q1G0</accession>
<proteinExistence type="predicted"/>
<feature type="compositionally biased region" description="Low complexity" evidence="1">
    <location>
        <begin position="62"/>
        <end position="84"/>
    </location>
</feature>
<evidence type="ECO:0000313" key="3">
    <source>
        <dbReference type="Proteomes" id="UP001565368"/>
    </source>
</evidence>
<feature type="region of interest" description="Disordered" evidence="1">
    <location>
        <begin position="1"/>
        <end position="189"/>
    </location>
</feature>
<feature type="compositionally biased region" description="Low complexity" evidence="1">
    <location>
        <begin position="152"/>
        <end position="188"/>
    </location>
</feature>